<sequence>MSNPQIAHYGSWKSPITSDAIVAGSIGLGQIFWENQTLYWLEMRPQEGGRNVLVARSHQGEIQDIVPPPFNVRTRVCEYGGGAFTLSNGTVYFSNFSDSRLYHQPQGEEPQPLTPEANMRYADLIVDTSRGRLISVREDHTSAGEPVTSLVSINLTDGADIRVLVAGEDFYATPRLSRDGQYLCWLSWNHPNMPWDGTELWIAQINPDGLVGDTHQVAGGVNESIFQPQWSLDGTLYFVSDRSGWWNLYRSHPTTGTIEPICEMSAEFGLPQWVFGMSTYGFASSDRLICTYTQSGIWHLGSINLTTRILEEIKTPYTSFSSLQVNGDRIAFIGGSPTEPTAIAQYHLNTGELQIIRKSTTLTVDRAYLSQPQPVEFPTENGLTAYGIFYPPNNQDYIAPDGELPPLLVKSHGGPTASASSSLSLGIQYWTSRGFAVLDVNYGGSSGYGREYRQRLENCWGIVDVDDCANGAKYLGEQGWVDRNRLAIAGGSAGGYTTLCALTYRDVFKAGASYYGVSDLEALAKETHKFESRYLDKLIGPYPEAKQIYIDRSPIHACDRISCPVIFFQGLEDKIVPPNQAEAMVNALKQKGIPVAYLPFEEEQHGFRRSENIKRALDGEFYFYSRIFGFEPAEKLEPVPIDNF</sequence>
<dbReference type="SUPFAM" id="SSF82171">
    <property type="entry name" value="DPP6 N-terminal domain-like"/>
    <property type="match status" value="1"/>
</dbReference>
<dbReference type="InterPro" id="IPR011659">
    <property type="entry name" value="WD40"/>
</dbReference>
<dbReference type="Gene3D" id="2.120.10.30">
    <property type="entry name" value="TolB, C-terminal domain"/>
    <property type="match status" value="1"/>
</dbReference>
<dbReference type="Pfam" id="PF00326">
    <property type="entry name" value="Peptidase_S9"/>
    <property type="match status" value="1"/>
</dbReference>
<gene>
    <name evidence="2" type="ORF">J0895_15550</name>
</gene>
<dbReference type="Gene3D" id="3.40.50.1820">
    <property type="entry name" value="alpha/beta hydrolase"/>
    <property type="match status" value="1"/>
</dbReference>
<dbReference type="InterPro" id="IPR001375">
    <property type="entry name" value="Peptidase_S9_cat"/>
</dbReference>
<dbReference type="InterPro" id="IPR050585">
    <property type="entry name" value="Xaa-Pro_dipeptidyl-ppase/CocE"/>
</dbReference>
<feature type="domain" description="Peptidase S9 prolyl oligopeptidase catalytic" evidence="1">
    <location>
        <begin position="422"/>
        <end position="629"/>
    </location>
</feature>
<evidence type="ECO:0000259" key="1">
    <source>
        <dbReference type="Pfam" id="PF00326"/>
    </source>
</evidence>
<dbReference type="Proteomes" id="UP000664844">
    <property type="component" value="Unassembled WGS sequence"/>
</dbReference>
<name>A0ABS3FU17_9CYAN</name>
<accession>A0ABS3FU17</accession>
<comment type="caution">
    <text evidence="2">The sequence shown here is derived from an EMBL/GenBank/DDBJ whole genome shotgun (WGS) entry which is preliminary data.</text>
</comment>
<organism evidence="2 3">
    <name type="scientific">Phormidium pseudopriestleyi FRX01</name>
    <dbReference type="NCBI Taxonomy" id="1759528"/>
    <lineage>
        <taxon>Bacteria</taxon>
        <taxon>Bacillati</taxon>
        <taxon>Cyanobacteriota</taxon>
        <taxon>Cyanophyceae</taxon>
        <taxon>Oscillatoriophycideae</taxon>
        <taxon>Oscillatoriales</taxon>
        <taxon>Oscillatoriaceae</taxon>
        <taxon>Phormidium</taxon>
    </lineage>
</organism>
<reference evidence="2 3" key="1">
    <citation type="submission" date="2021-03" db="EMBL/GenBank/DDBJ databases">
        <title>Metabolic Capacity of the Antarctic Cyanobacterium Phormidium pseudopriestleyi that Sustains Oxygenic Photosynthesis in the Presence of Hydrogen Sulfide.</title>
        <authorList>
            <person name="Lumian J.E."/>
            <person name="Jungblut A.D."/>
            <person name="Dillon M.L."/>
            <person name="Hawes I."/>
            <person name="Doran P.T."/>
            <person name="Mackey T.J."/>
            <person name="Dick G.J."/>
            <person name="Grettenberger C.L."/>
            <person name="Sumner D.Y."/>
        </authorList>
    </citation>
    <scope>NUCLEOTIDE SEQUENCE [LARGE SCALE GENOMIC DNA]</scope>
    <source>
        <strain evidence="2 3">FRX01</strain>
    </source>
</reference>
<dbReference type="Pfam" id="PF07676">
    <property type="entry name" value="PD40"/>
    <property type="match status" value="1"/>
</dbReference>
<dbReference type="EMBL" id="JAFLQW010000413">
    <property type="protein sequence ID" value="MBO0350484.1"/>
    <property type="molecule type" value="Genomic_DNA"/>
</dbReference>
<proteinExistence type="predicted"/>
<dbReference type="InterPro" id="IPR029058">
    <property type="entry name" value="AB_hydrolase_fold"/>
</dbReference>
<evidence type="ECO:0000313" key="2">
    <source>
        <dbReference type="EMBL" id="MBO0350484.1"/>
    </source>
</evidence>
<protein>
    <submittedName>
        <fullName evidence="2">S9 family peptidase</fullName>
    </submittedName>
</protein>
<dbReference type="PANTHER" id="PTHR43056">
    <property type="entry name" value="PEPTIDASE S9 PROLYL OLIGOPEPTIDASE"/>
    <property type="match status" value="1"/>
</dbReference>
<dbReference type="RefSeq" id="WP_207088960.1">
    <property type="nucleotide sequence ID" value="NZ_JAFLQW010000413.1"/>
</dbReference>
<dbReference type="SUPFAM" id="SSF53474">
    <property type="entry name" value="alpha/beta-Hydrolases"/>
    <property type="match status" value="1"/>
</dbReference>
<dbReference type="InterPro" id="IPR011042">
    <property type="entry name" value="6-blade_b-propeller_TolB-like"/>
</dbReference>
<keyword evidence="3" id="KW-1185">Reference proteome</keyword>
<dbReference type="PANTHER" id="PTHR43056:SF5">
    <property type="entry name" value="PEPTIDASE S9 PROLYL OLIGOPEPTIDASE CATALYTIC DOMAIN-CONTAINING PROTEIN"/>
    <property type="match status" value="1"/>
</dbReference>
<evidence type="ECO:0000313" key="3">
    <source>
        <dbReference type="Proteomes" id="UP000664844"/>
    </source>
</evidence>